<dbReference type="GO" id="GO:0044038">
    <property type="term" value="P:cell wall macromolecule biosynthetic process"/>
    <property type="evidence" value="ECO:0007669"/>
    <property type="project" value="TreeGrafter"/>
</dbReference>
<gene>
    <name evidence="9" type="ORF">AVDCRST_MAG77-5189</name>
</gene>
<feature type="transmembrane region" description="Helical" evidence="8">
    <location>
        <begin position="146"/>
        <end position="163"/>
    </location>
</feature>
<keyword evidence="3 9" id="KW-0808">Transferase</keyword>
<dbReference type="PANTHER" id="PTHR22926">
    <property type="entry name" value="PHOSPHO-N-ACETYLMURAMOYL-PENTAPEPTIDE-TRANSFERASE"/>
    <property type="match status" value="1"/>
</dbReference>
<dbReference type="GO" id="GO:0046872">
    <property type="term" value="F:metal ion binding"/>
    <property type="evidence" value="ECO:0007669"/>
    <property type="project" value="UniProtKB-KW"/>
</dbReference>
<evidence type="ECO:0000256" key="6">
    <source>
        <dbReference type="ARBA" id="ARBA00023136"/>
    </source>
</evidence>
<feature type="binding site" evidence="7">
    <location>
        <position position="221"/>
    </location>
    <ligand>
        <name>Mg(2+)</name>
        <dbReference type="ChEBI" id="CHEBI:18420"/>
    </ligand>
</feature>
<feature type="transmembrane region" description="Helical" evidence="8">
    <location>
        <begin position="6"/>
        <end position="29"/>
    </location>
</feature>
<sequence>MQPVFVYTAVFGVALAASLAGTPMARGLARRWGVLDQPSDRKVHRSPTPLLGGLAIYAAFWLTVLVVSRLEIAAPDVFLPATTRELGAIFIATLTLMAMGFVDDKYKHSHGGVPPRIKLVGQLLAAGVAVLGGLQFHVFGNQLADVPLTVLWIVGISNAVNFLDNMDGLSAGATAIASFFFALLAALNGQILVAMMALALTGACCGFLRYNFNPATVFMGDAGTLFMGFLLATIGLKLNVSGPAWWSFVLVVVVLALPVFDTSLVTAHRLAKRRRLAQGGKDHTSHRLVKLGLAHRQAVLVLYGASFAAGTLALTLSQGGQALAIVLALPAIAFALTAGLLLGRVET</sequence>
<dbReference type="EMBL" id="CADCTC010000253">
    <property type="protein sequence ID" value="CAA9291570.1"/>
    <property type="molecule type" value="Genomic_DNA"/>
</dbReference>
<dbReference type="CDD" id="cd06853">
    <property type="entry name" value="GT_WecA_like"/>
    <property type="match status" value="1"/>
</dbReference>
<comment type="cofactor">
    <cofactor evidence="7">
        <name>Mg(2+)</name>
        <dbReference type="ChEBI" id="CHEBI:18420"/>
    </cofactor>
</comment>
<reference evidence="9" key="1">
    <citation type="submission" date="2020-02" db="EMBL/GenBank/DDBJ databases">
        <authorList>
            <person name="Meier V. D."/>
        </authorList>
    </citation>
    <scope>NUCLEOTIDE SEQUENCE</scope>
    <source>
        <strain evidence="9">AVDCRST_MAG77</strain>
    </source>
</reference>
<feature type="transmembrane region" description="Helical" evidence="8">
    <location>
        <begin position="217"/>
        <end position="238"/>
    </location>
</feature>
<dbReference type="GO" id="GO:0071555">
    <property type="term" value="P:cell wall organization"/>
    <property type="evidence" value="ECO:0007669"/>
    <property type="project" value="TreeGrafter"/>
</dbReference>
<evidence type="ECO:0000256" key="5">
    <source>
        <dbReference type="ARBA" id="ARBA00022989"/>
    </source>
</evidence>
<keyword evidence="7" id="KW-0460">Magnesium</keyword>
<dbReference type="AlphaFoldDB" id="A0A6J4JZ69"/>
<organism evidence="9">
    <name type="scientific">uncultured Chloroflexota bacterium</name>
    <dbReference type="NCBI Taxonomy" id="166587"/>
    <lineage>
        <taxon>Bacteria</taxon>
        <taxon>Bacillati</taxon>
        <taxon>Chloroflexota</taxon>
        <taxon>environmental samples</taxon>
    </lineage>
</organism>
<keyword evidence="6 8" id="KW-0472">Membrane</keyword>
<keyword evidence="7" id="KW-0479">Metal-binding</keyword>
<evidence type="ECO:0000256" key="4">
    <source>
        <dbReference type="ARBA" id="ARBA00022692"/>
    </source>
</evidence>
<feature type="transmembrane region" description="Helical" evidence="8">
    <location>
        <begin position="322"/>
        <end position="342"/>
    </location>
</feature>
<feature type="transmembrane region" description="Helical" evidence="8">
    <location>
        <begin position="50"/>
        <end position="74"/>
    </location>
</feature>
<evidence type="ECO:0000256" key="1">
    <source>
        <dbReference type="ARBA" id="ARBA00004651"/>
    </source>
</evidence>
<comment type="subcellular location">
    <subcellularLocation>
        <location evidence="1">Cell membrane</location>
        <topology evidence="1">Multi-pass membrane protein</topology>
    </subcellularLocation>
</comment>
<evidence type="ECO:0000256" key="8">
    <source>
        <dbReference type="SAM" id="Phobius"/>
    </source>
</evidence>
<keyword evidence="4 8" id="KW-0812">Transmembrane</keyword>
<keyword evidence="5 8" id="KW-1133">Transmembrane helix</keyword>
<feature type="binding site" evidence="7">
    <location>
        <position position="161"/>
    </location>
    <ligand>
        <name>Mg(2+)</name>
        <dbReference type="ChEBI" id="CHEBI:18420"/>
    </ligand>
</feature>
<dbReference type="GO" id="GO:0009103">
    <property type="term" value="P:lipopolysaccharide biosynthetic process"/>
    <property type="evidence" value="ECO:0007669"/>
    <property type="project" value="TreeGrafter"/>
</dbReference>
<feature type="transmembrane region" description="Helical" evidence="8">
    <location>
        <begin position="123"/>
        <end position="140"/>
    </location>
</feature>
<name>A0A6J4JZ69_9CHLR</name>
<keyword evidence="2" id="KW-1003">Cell membrane</keyword>
<evidence type="ECO:0000313" key="9">
    <source>
        <dbReference type="EMBL" id="CAA9291570.1"/>
    </source>
</evidence>
<dbReference type="Pfam" id="PF00953">
    <property type="entry name" value="Glycos_transf_4"/>
    <property type="match status" value="1"/>
</dbReference>
<dbReference type="GO" id="GO:0005886">
    <property type="term" value="C:plasma membrane"/>
    <property type="evidence" value="ECO:0007669"/>
    <property type="project" value="UniProtKB-SubCell"/>
</dbReference>
<feature type="transmembrane region" description="Helical" evidence="8">
    <location>
        <begin position="298"/>
        <end position="316"/>
    </location>
</feature>
<dbReference type="PANTHER" id="PTHR22926:SF3">
    <property type="entry name" value="UNDECAPRENYL-PHOSPHATE ALPHA-N-ACETYLGLUCOSAMINYL 1-PHOSPHATE TRANSFERASE"/>
    <property type="match status" value="1"/>
</dbReference>
<protein>
    <submittedName>
        <fullName evidence="9">Undecaprenyl-phosphate alpha-N-acetylglucosaminyl 1-phosphate transferase</fullName>
        <ecNumber evidence="9">2.7.8.33</ecNumber>
    </submittedName>
</protein>
<evidence type="ECO:0000256" key="7">
    <source>
        <dbReference type="PIRSR" id="PIRSR600715-1"/>
    </source>
</evidence>
<dbReference type="EC" id="2.7.8.33" evidence="9"/>
<evidence type="ECO:0000256" key="2">
    <source>
        <dbReference type="ARBA" id="ARBA00022475"/>
    </source>
</evidence>
<dbReference type="GO" id="GO:0036380">
    <property type="term" value="F:UDP-N-acetylglucosamine-undecaprenyl-phosphate N-acetylglucosaminephosphotransferase activity"/>
    <property type="evidence" value="ECO:0007669"/>
    <property type="project" value="UniProtKB-EC"/>
</dbReference>
<dbReference type="InterPro" id="IPR000715">
    <property type="entry name" value="Glycosyl_transferase_4"/>
</dbReference>
<feature type="transmembrane region" description="Helical" evidence="8">
    <location>
        <begin position="86"/>
        <end position="102"/>
    </location>
</feature>
<feature type="transmembrane region" description="Helical" evidence="8">
    <location>
        <begin position="244"/>
        <end position="265"/>
    </location>
</feature>
<evidence type="ECO:0000256" key="3">
    <source>
        <dbReference type="ARBA" id="ARBA00022679"/>
    </source>
</evidence>
<proteinExistence type="predicted"/>
<accession>A0A6J4JZ69</accession>